<evidence type="ECO:0000313" key="4">
    <source>
        <dbReference type="Proteomes" id="UP001469365"/>
    </source>
</evidence>
<dbReference type="Gene3D" id="1.25.60.10">
    <property type="entry name" value="MgtE N-terminal domain-like"/>
    <property type="match status" value="1"/>
</dbReference>
<dbReference type="SUPFAM" id="SSF158791">
    <property type="entry name" value="MgtE N-terminal domain-like"/>
    <property type="match status" value="1"/>
</dbReference>
<dbReference type="InterPro" id="IPR000644">
    <property type="entry name" value="CBS_dom"/>
</dbReference>
<dbReference type="InterPro" id="IPR038076">
    <property type="entry name" value="MgtE_N_sf"/>
</dbReference>
<dbReference type="RefSeq" id="WP_341414761.1">
    <property type="nucleotide sequence ID" value="NZ_JBBPCC010000003.1"/>
</dbReference>
<evidence type="ECO:0000259" key="2">
    <source>
        <dbReference type="PROSITE" id="PS51371"/>
    </source>
</evidence>
<evidence type="ECO:0000313" key="3">
    <source>
        <dbReference type="EMBL" id="MEK8127708.1"/>
    </source>
</evidence>
<organism evidence="3 4">
    <name type="scientific">Paenibacillus filicis</name>
    <dbReference type="NCBI Taxonomy" id="669464"/>
    <lineage>
        <taxon>Bacteria</taxon>
        <taxon>Bacillati</taxon>
        <taxon>Bacillota</taxon>
        <taxon>Bacilli</taxon>
        <taxon>Bacillales</taxon>
        <taxon>Paenibacillaceae</taxon>
        <taxon>Paenibacillus</taxon>
    </lineage>
</organism>
<dbReference type="InterPro" id="IPR046342">
    <property type="entry name" value="CBS_dom_sf"/>
</dbReference>
<accession>A0ABU9DIX7</accession>
<dbReference type="InterPro" id="IPR006669">
    <property type="entry name" value="MgtE_transporter"/>
</dbReference>
<comment type="caution">
    <text evidence="3">The sequence shown here is derived from an EMBL/GenBank/DDBJ whole genome shotgun (WGS) entry which is preliminary data.</text>
</comment>
<reference evidence="3 4" key="1">
    <citation type="submission" date="2024-04" db="EMBL/GenBank/DDBJ databases">
        <title>draft genome sequnece of Paenibacillus filicis.</title>
        <authorList>
            <person name="Kim D.-U."/>
        </authorList>
    </citation>
    <scope>NUCLEOTIDE SEQUENCE [LARGE SCALE GENOMIC DNA]</scope>
    <source>
        <strain evidence="3 4">KACC14197</strain>
    </source>
</reference>
<dbReference type="SMART" id="SM00116">
    <property type="entry name" value="CBS"/>
    <property type="match status" value="2"/>
</dbReference>
<gene>
    <name evidence="3" type="ORF">WMW72_07225</name>
</gene>
<dbReference type="SMART" id="SM00924">
    <property type="entry name" value="MgtE_N"/>
    <property type="match status" value="1"/>
</dbReference>
<sequence>MIKLHQYKYKEEYTYYMLQALKEGRGEAFRKDFLDLHPSDQTEFFLSLDDNRRMRLYTCLTPVEFGEIFSELRAEMQKRIITELAREYAVEMLNELPSDDAADFIGLLTHYEADFFLTRMEQEEAEDIKQLLVYEEGTAGSLMTADVFTVAGTDTAAEVLNRLRYKKTDAETIYYLYVTDHQERLFGVVSLRQLIIAPAECVISEIMNAKLITVPTEAQRVEVLEIIKKYGLLAVPVVTPDDVLLGIITFDDVVSFL</sequence>
<dbReference type="SUPFAM" id="SSF54631">
    <property type="entry name" value="CBS-domain pair"/>
    <property type="match status" value="1"/>
</dbReference>
<dbReference type="CDD" id="cd04606">
    <property type="entry name" value="CBS_pair_Mg_transporter"/>
    <property type="match status" value="1"/>
</dbReference>
<dbReference type="PANTHER" id="PTHR43773:SF1">
    <property type="entry name" value="MAGNESIUM TRANSPORTER MGTE"/>
    <property type="match status" value="1"/>
</dbReference>
<dbReference type="InterPro" id="IPR006668">
    <property type="entry name" value="Mg_transptr_MgtE_intracell_dom"/>
</dbReference>
<keyword evidence="1" id="KW-0129">CBS domain</keyword>
<proteinExistence type="predicted"/>
<dbReference type="PROSITE" id="PS51371">
    <property type="entry name" value="CBS"/>
    <property type="match status" value="2"/>
</dbReference>
<dbReference type="Pfam" id="PF03448">
    <property type="entry name" value="MgtE_N"/>
    <property type="match status" value="1"/>
</dbReference>
<dbReference type="PANTHER" id="PTHR43773">
    <property type="entry name" value="MAGNESIUM TRANSPORTER MGTE"/>
    <property type="match status" value="1"/>
</dbReference>
<keyword evidence="4" id="KW-1185">Reference proteome</keyword>
<dbReference type="Gene3D" id="3.10.580.10">
    <property type="entry name" value="CBS-domain"/>
    <property type="match status" value="1"/>
</dbReference>
<feature type="domain" description="CBS" evidence="2">
    <location>
        <begin position="207"/>
        <end position="257"/>
    </location>
</feature>
<feature type="domain" description="CBS" evidence="2">
    <location>
        <begin position="143"/>
        <end position="205"/>
    </location>
</feature>
<dbReference type="Pfam" id="PF00571">
    <property type="entry name" value="CBS"/>
    <property type="match status" value="2"/>
</dbReference>
<name>A0ABU9DIX7_9BACL</name>
<protein>
    <submittedName>
        <fullName evidence="3">CBS domain-containing protein</fullName>
    </submittedName>
</protein>
<dbReference type="EMBL" id="JBBPCC010000003">
    <property type="protein sequence ID" value="MEK8127708.1"/>
    <property type="molecule type" value="Genomic_DNA"/>
</dbReference>
<evidence type="ECO:0000256" key="1">
    <source>
        <dbReference type="PROSITE-ProRule" id="PRU00703"/>
    </source>
</evidence>
<dbReference type="Proteomes" id="UP001469365">
    <property type="component" value="Unassembled WGS sequence"/>
</dbReference>